<evidence type="ECO:0000256" key="1">
    <source>
        <dbReference type="SAM" id="MobiDB-lite"/>
    </source>
</evidence>
<name>A0A1V2H2F3_9PROT</name>
<dbReference type="AlphaFoldDB" id="A0A1V2H2F3"/>
<evidence type="ECO:0008006" key="4">
    <source>
        <dbReference type="Google" id="ProtNLM"/>
    </source>
</evidence>
<organism evidence="2 3">
    <name type="scientific">Teichococcus deserti</name>
    <dbReference type="NCBI Taxonomy" id="1817963"/>
    <lineage>
        <taxon>Bacteria</taxon>
        <taxon>Pseudomonadati</taxon>
        <taxon>Pseudomonadota</taxon>
        <taxon>Alphaproteobacteria</taxon>
        <taxon>Acetobacterales</taxon>
        <taxon>Roseomonadaceae</taxon>
        <taxon>Roseomonas</taxon>
    </lineage>
</organism>
<comment type="caution">
    <text evidence="2">The sequence shown here is derived from an EMBL/GenBank/DDBJ whole genome shotgun (WGS) entry which is preliminary data.</text>
</comment>
<evidence type="ECO:0000313" key="2">
    <source>
        <dbReference type="EMBL" id="ONG53520.1"/>
    </source>
</evidence>
<dbReference type="Proteomes" id="UP000188879">
    <property type="component" value="Unassembled WGS sequence"/>
</dbReference>
<reference evidence="2 3" key="1">
    <citation type="submission" date="2016-10" db="EMBL/GenBank/DDBJ databases">
        <title>Draft Genome sequence of Roseomonas sp. strain M3.</title>
        <authorList>
            <person name="Subhash Y."/>
            <person name="Lee S."/>
        </authorList>
    </citation>
    <scope>NUCLEOTIDE SEQUENCE [LARGE SCALE GENOMIC DNA]</scope>
    <source>
        <strain evidence="2 3">M3</strain>
    </source>
</reference>
<gene>
    <name evidence="2" type="ORF">BKE38_11875</name>
</gene>
<evidence type="ECO:0000313" key="3">
    <source>
        <dbReference type="Proteomes" id="UP000188879"/>
    </source>
</evidence>
<accession>A0A1V2H2F3</accession>
<feature type="compositionally biased region" description="Basic and acidic residues" evidence="1">
    <location>
        <begin position="11"/>
        <end position="34"/>
    </location>
</feature>
<sequence length="69" mass="7430">MGRTPNYGQQRADRTRAKQAKADAKAAAREEERARRKAAIEAGLDPDMGEPVTLPPADDDEAPTPGERG</sequence>
<dbReference type="RefSeq" id="WP_076957568.1">
    <property type="nucleotide sequence ID" value="NZ_MLCO01000098.1"/>
</dbReference>
<keyword evidence="3" id="KW-1185">Reference proteome</keyword>
<proteinExistence type="predicted"/>
<feature type="region of interest" description="Disordered" evidence="1">
    <location>
        <begin position="1"/>
        <end position="69"/>
    </location>
</feature>
<protein>
    <recommendedName>
        <fullName evidence="4">DUF4169 domain-containing protein</fullName>
    </recommendedName>
</protein>
<dbReference type="EMBL" id="MLCO01000098">
    <property type="protein sequence ID" value="ONG53520.1"/>
    <property type="molecule type" value="Genomic_DNA"/>
</dbReference>